<accession>J4GA07</accession>
<dbReference type="EMBL" id="HE797120">
    <property type="protein sequence ID" value="CCM03598.1"/>
    <property type="molecule type" value="Genomic_DNA"/>
</dbReference>
<evidence type="ECO:0000313" key="3">
    <source>
        <dbReference type="Proteomes" id="UP000006352"/>
    </source>
</evidence>
<dbReference type="HOGENOM" id="CLU_1503461_0_0_1"/>
<dbReference type="Proteomes" id="UP000006352">
    <property type="component" value="Unassembled WGS sequence"/>
</dbReference>
<proteinExistence type="predicted"/>
<organism evidence="2 3">
    <name type="scientific">Fibroporia radiculosa</name>
    <dbReference type="NCBI Taxonomy" id="599839"/>
    <lineage>
        <taxon>Eukaryota</taxon>
        <taxon>Fungi</taxon>
        <taxon>Dikarya</taxon>
        <taxon>Basidiomycota</taxon>
        <taxon>Agaricomycotina</taxon>
        <taxon>Agaricomycetes</taxon>
        <taxon>Polyporales</taxon>
        <taxon>Fibroporiaceae</taxon>
        <taxon>Fibroporia</taxon>
    </lineage>
</organism>
<feature type="region of interest" description="Disordered" evidence="1">
    <location>
        <begin position="114"/>
        <end position="145"/>
    </location>
</feature>
<evidence type="ECO:0000313" key="2">
    <source>
        <dbReference type="EMBL" id="CCM03598.1"/>
    </source>
</evidence>
<sequence>MALIRISSDEWDIHGDFRTPKQAPSNALCAVVPEGDARDTRTAAVGQVEANSVHGAHDTPRPGRIFSVPVFRWATASSSGFHDSAPSRSPRLAQSCATPIPGRLPWPVGFRRDGSELQGPRAGQRDSCPNVVARDGTSGPREAGTETMLNKSARRVLAHGGRGARVVDTERGVFYAAQL</sequence>
<dbReference type="GeneID" id="24098509"/>
<dbReference type="InParanoid" id="J4GA07"/>
<reference evidence="2 3" key="1">
    <citation type="journal article" date="2012" name="Appl. Environ. Microbiol.">
        <title>Short-read sequencing for genomic analysis of the brown rot fungus Fibroporia radiculosa.</title>
        <authorList>
            <person name="Tang J.D."/>
            <person name="Perkins A.D."/>
            <person name="Sonstegard T.S."/>
            <person name="Schroeder S.G."/>
            <person name="Burgess S.C."/>
            <person name="Diehl S.V."/>
        </authorList>
    </citation>
    <scope>NUCLEOTIDE SEQUENCE [LARGE SCALE GENOMIC DNA]</scope>
    <source>
        <strain evidence="2 3">TFFH 294</strain>
    </source>
</reference>
<dbReference type="AlphaFoldDB" id="J4GA07"/>
<protein>
    <submittedName>
        <fullName evidence="2">Uncharacterized protein</fullName>
    </submittedName>
</protein>
<evidence type="ECO:0000256" key="1">
    <source>
        <dbReference type="SAM" id="MobiDB-lite"/>
    </source>
</evidence>
<dbReference type="RefSeq" id="XP_012182881.1">
    <property type="nucleotide sequence ID" value="XM_012327491.1"/>
</dbReference>
<name>J4GA07_9APHY</name>
<gene>
    <name evidence="2" type="ORF">FIBRA_05736</name>
</gene>
<keyword evidence="3" id="KW-1185">Reference proteome</keyword>